<protein>
    <submittedName>
        <fullName evidence="2">Uncharacterized protein</fullName>
    </submittedName>
</protein>
<evidence type="ECO:0000313" key="3">
    <source>
        <dbReference type="Proteomes" id="UP000234498"/>
    </source>
</evidence>
<organism evidence="2 3">
    <name type="scientific">Brevibacterium linens</name>
    <dbReference type="NCBI Taxonomy" id="1703"/>
    <lineage>
        <taxon>Bacteria</taxon>
        <taxon>Bacillati</taxon>
        <taxon>Actinomycetota</taxon>
        <taxon>Actinomycetes</taxon>
        <taxon>Micrococcales</taxon>
        <taxon>Brevibacteriaceae</taxon>
        <taxon>Brevibacterium</taxon>
    </lineage>
</organism>
<reference evidence="2 3" key="1">
    <citation type="submission" date="2017-03" db="EMBL/GenBank/DDBJ databases">
        <authorList>
            <person name="Afonso C.L."/>
            <person name="Miller P.J."/>
            <person name="Scott M.A."/>
            <person name="Spackman E."/>
            <person name="Goraichik I."/>
            <person name="Dimitrov K.M."/>
            <person name="Suarez D.L."/>
            <person name="Swayne D.E."/>
        </authorList>
    </citation>
    <scope>NUCLEOTIDE SEQUENCE [LARGE SCALE GENOMIC DNA]</scope>
    <source>
        <strain evidence="2 3">Mu101</strain>
    </source>
</reference>
<dbReference type="Proteomes" id="UP000234498">
    <property type="component" value="Unassembled WGS sequence"/>
</dbReference>
<evidence type="ECO:0000256" key="1">
    <source>
        <dbReference type="SAM" id="Coils"/>
    </source>
</evidence>
<feature type="coiled-coil region" evidence="1">
    <location>
        <begin position="93"/>
        <end position="120"/>
    </location>
</feature>
<evidence type="ECO:0000313" key="2">
    <source>
        <dbReference type="EMBL" id="SMX62604.1"/>
    </source>
</evidence>
<proteinExistence type="predicted"/>
<sequence>MIQRNKDGATRLGCLHRRNKGTCKQKAIYRLQADHAFMLFVSQYMDQIVAALPDAETQSQLKEDVKEAEYALTAAKSKLQEFLETVTVLGLSLEESKEILEARREDVKTAEIKLSEAEGELALATPLEVDQQALEHKEDMSPSEWALYVRTKLVEKCTLNPDQSFSIIGKAGYTLTQEKMSYDGSAKVEKANTQGLSSEKTKQARAWLRANGYEEKVSVRGNIKFEYLKLWIKEGKPVA</sequence>
<name>A0A2H1HI58_BRELN</name>
<accession>A0A2H1HI58</accession>
<gene>
    <name evidence="2" type="ORF">BLIN101_00032</name>
</gene>
<keyword evidence="1" id="KW-0175">Coiled coil</keyword>
<dbReference type="EMBL" id="FXZA01000001">
    <property type="protein sequence ID" value="SMX62604.1"/>
    <property type="molecule type" value="Genomic_DNA"/>
</dbReference>
<dbReference type="AlphaFoldDB" id="A0A2H1HI58"/>